<dbReference type="AlphaFoldDB" id="A0A6A6LHJ4"/>
<reference evidence="3 4" key="1">
    <citation type="journal article" date="2020" name="Mol. Plant">
        <title>The Chromosome-Based Rubber Tree Genome Provides New Insights into Spurge Genome Evolution and Rubber Biosynthesis.</title>
        <authorList>
            <person name="Liu J."/>
            <person name="Shi C."/>
            <person name="Shi C.C."/>
            <person name="Li W."/>
            <person name="Zhang Q.J."/>
            <person name="Zhang Y."/>
            <person name="Li K."/>
            <person name="Lu H.F."/>
            <person name="Shi C."/>
            <person name="Zhu S.T."/>
            <person name="Xiao Z.Y."/>
            <person name="Nan H."/>
            <person name="Yue Y."/>
            <person name="Zhu X.G."/>
            <person name="Wu Y."/>
            <person name="Hong X.N."/>
            <person name="Fan G.Y."/>
            <person name="Tong Y."/>
            <person name="Zhang D."/>
            <person name="Mao C.L."/>
            <person name="Liu Y.L."/>
            <person name="Hao S.J."/>
            <person name="Liu W.Q."/>
            <person name="Lv M.Q."/>
            <person name="Zhang H.B."/>
            <person name="Liu Y."/>
            <person name="Hu-Tang G.R."/>
            <person name="Wang J.P."/>
            <person name="Wang J.H."/>
            <person name="Sun Y.H."/>
            <person name="Ni S.B."/>
            <person name="Chen W.B."/>
            <person name="Zhang X.C."/>
            <person name="Jiao Y.N."/>
            <person name="Eichler E.E."/>
            <person name="Li G.H."/>
            <person name="Liu X."/>
            <person name="Gao L.Z."/>
        </authorList>
    </citation>
    <scope>NUCLEOTIDE SEQUENCE [LARGE SCALE GENOMIC DNA]</scope>
    <source>
        <strain evidence="4">cv. GT1</strain>
        <tissue evidence="3">Leaf</tissue>
    </source>
</reference>
<evidence type="ECO:0000313" key="3">
    <source>
        <dbReference type="EMBL" id="KAF2299476.1"/>
    </source>
</evidence>
<dbReference type="Pfam" id="PF24626">
    <property type="entry name" value="SH3_Tf2-1"/>
    <property type="match status" value="1"/>
</dbReference>
<keyword evidence="1" id="KW-0472">Membrane</keyword>
<keyword evidence="4" id="KW-1185">Reference proteome</keyword>
<dbReference type="Proteomes" id="UP000467840">
    <property type="component" value="Chromosome 1"/>
</dbReference>
<name>A0A6A6LHJ4_HEVBR</name>
<evidence type="ECO:0000313" key="4">
    <source>
        <dbReference type="Proteomes" id="UP000467840"/>
    </source>
</evidence>
<dbReference type="EMBL" id="JAAGAX010000011">
    <property type="protein sequence ID" value="KAF2299476.1"/>
    <property type="molecule type" value="Genomic_DNA"/>
</dbReference>
<proteinExistence type="predicted"/>
<accession>A0A6A6LHJ4</accession>
<keyword evidence="1" id="KW-0812">Transmembrane</keyword>
<comment type="caution">
    <text evidence="3">The sequence shown here is derived from an EMBL/GenBank/DDBJ whole genome shotgun (WGS) entry which is preliminary data.</text>
</comment>
<protein>
    <recommendedName>
        <fullName evidence="2">Tf2-1-like SH3-like domain-containing protein</fullName>
    </recommendedName>
</protein>
<evidence type="ECO:0000259" key="2">
    <source>
        <dbReference type="Pfam" id="PF24626"/>
    </source>
</evidence>
<sequence>MGLNNLPYEFAHNNVVHSATGGTPFSIVTVRLIIRASHKLKQRKCGPFKITKKINHNAYVVDLHWMGNISRTFNVANLDNYLPDCWLGYPDHNLRLSSLPVEVIDGVSGELRCSLEPSPLAVSPLLKKRHITRLQFHGRVYDRVSSFV</sequence>
<feature type="transmembrane region" description="Helical" evidence="1">
    <location>
        <begin position="15"/>
        <end position="34"/>
    </location>
</feature>
<gene>
    <name evidence="3" type="ORF">GH714_032090</name>
</gene>
<evidence type="ECO:0000256" key="1">
    <source>
        <dbReference type="SAM" id="Phobius"/>
    </source>
</evidence>
<keyword evidence="1" id="KW-1133">Transmembrane helix</keyword>
<feature type="domain" description="Tf2-1-like SH3-like" evidence="2">
    <location>
        <begin position="32"/>
        <end position="81"/>
    </location>
</feature>
<dbReference type="InterPro" id="IPR056924">
    <property type="entry name" value="SH3_Tf2-1"/>
</dbReference>
<organism evidence="3 4">
    <name type="scientific">Hevea brasiliensis</name>
    <name type="common">Para rubber tree</name>
    <name type="synonym">Siphonia brasiliensis</name>
    <dbReference type="NCBI Taxonomy" id="3981"/>
    <lineage>
        <taxon>Eukaryota</taxon>
        <taxon>Viridiplantae</taxon>
        <taxon>Streptophyta</taxon>
        <taxon>Embryophyta</taxon>
        <taxon>Tracheophyta</taxon>
        <taxon>Spermatophyta</taxon>
        <taxon>Magnoliopsida</taxon>
        <taxon>eudicotyledons</taxon>
        <taxon>Gunneridae</taxon>
        <taxon>Pentapetalae</taxon>
        <taxon>rosids</taxon>
        <taxon>fabids</taxon>
        <taxon>Malpighiales</taxon>
        <taxon>Euphorbiaceae</taxon>
        <taxon>Crotonoideae</taxon>
        <taxon>Micrandreae</taxon>
        <taxon>Hevea</taxon>
    </lineage>
</organism>